<protein>
    <recommendedName>
        <fullName evidence="3">Homing endonuclease LAGLIDADG domain-containing protein</fullName>
    </recommendedName>
</protein>
<organism evidence="1 2">
    <name type="scientific">Candidatus Yanofskybacteria bacterium RIFCSPHIGHO2_01_FULL_41_21</name>
    <dbReference type="NCBI Taxonomy" id="1802660"/>
    <lineage>
        <taxon>Bacteria</taxon>
        <taxon>Candidatus Yanofskyibacteriota</taxon>
    </lineage>
</organism>
<sequence>MIKKESEKIKAVELRKQGLSYSEILAQIPVAKSSLALWLQSVGLSKKQKQRLTDKKLASALRGGLKKKEQRIERSYRIKTIAEEEIGVLSKRELWLIGVALYWAEGSKEKELRPGSSAKFSNSDQNMIRFFMFWLVKVCGISKERIIPEIYIHESHRDRIPAVIKFWSKETSILVDKFRHIYFKKNKINTRRMNVGNDYYGVLRINILASSELNRKISGWTNGIINSIPKK</sequence>
<comment type="caution">
    <text evidence="1">The sequence shown here is derived from an EMBL/GenBank/DDBJ whole genome shotgun (WGS) entry which is preliminary data.</text>
</comment>
<proteinExistence type="predicted"/>
<reference evidence="1 2" key="1">
    <citation type="journal article" date="2016" name="Nat. Commun.">
        <title>Thousands of microbial genomes shed light on interconnected biogeochemical processes in an aquifer system.</title>
        <authorList>
            <person name="Anantharaman K."/>
            <person name="Brown C.T."/>
            <person name="Hug L.A."/>
            <person name="Sharon I."/>
            <person name="Castelle C.J."/>
            <person name="Probst A.J."/>
            <person name="Thomas B.C."/>
            <person name="Singh A."/>
            <person name="Wilkins M.J."/>
            <person name="Karaoz U."/>
            <person name="Brodie E.L."/>
            <person name="Williams K.H."/>
            <person name="Hubbard S.S."/>
            <person name="Banfield J.F."/>
        </authorList>
    </citation>
    <scope>NUCLEOTIDE SEQUENCE [LARGE SCALE GENOMIC DNA]</scope>
</reference>
<dbReference type="EMBL" id="MGJA01000012">
    <property type="protein sequence ID" value="OGM97474.1"/>
    <property type="molecule type" value="Genomic_DNA"/>
</dbReference>
<dbReference type="Proteomes" id="UP000178520">
    <property type="component" value="Unassembled WGS sequence"/>
</dbReference>
<evidence type="ECO:0000313" key="1">
    <source>
        <dbReference type="EMBL" id="OGM97474.1"/>
    </source>
</evidence>
<gene>
    <name evidence="1" type="ORF">A2735_01950</name>
</gene>
<name>A0A1F8E9A0_9BACT</name>
<evidence type="ECO:0008006" key="3">
    <source>
        <dbReference type="Google" id="ProtNLM"/>
    </source>
</evidence>
<evidence type="ECO:0000313" key="2">
    <source>
        <dbReference type="Proteomes" id="UP000178520"/>
    </source>
</evidence>
<accession>A0A1F8E9A0</accession>
<dbReference type="AlphaFoldDB" id="A0A1F8E9A0"/>